<gene>
    <name evidence="2" type="ORF">A2751_05915</name>
</gene>
<evidence type="ECO:0000313" key="2">
    <source>
        <dbReference type="EMBL" id="OGE79145.1"/>
    </source>
</evidence>
<organism evidence="2 3">
    <name type="scientific">Candidatus Doudnabacteria bacterium RIFCSPHIGHO2_01_FULL_46_14</name>
    <dbReference type="NCBI Taxonomy" id="1817824"/>
    <lineage>
        <taxon>Bacteria</taxon>
        <taxon>Candidatus Doudnaibacteriota</taxon>
    </lineage>
</organism>
<accession>A0A1F5NN85</accession>
<proteinExistence type="predicted"/>
<reference evidence="2 3" key="1">
    <citation type="journal article" date="2016" name="Nat. Commun.">
        <title>Thousands of microbial genomes shed light on interconnected biogeochemical processes in an aquifer system.</title>
        <authorList>
            <person name="Anantharaman K."/>
            <person name="Brown C.T."/>
            <person name="Hug L.A."/>
            <person name="Sharon I."/>
            <person name="Castelle C.J."/>
            <person name="Probst A.J."/>
            <person name="Thomas B.C."/>
            <person name="Singh A."/>
            <person name="Wilkins M.J."/>
            <person name="Karaoz U."/>
            <person name="Brodie E.L."/>
            <person name="Williams K.H."/>
            <person name="Hubbard S.S."/>
            <person name="Banfield J.F."/>
        </authorList>
    </citation>
    <scope>NUCLEOTIDE SEQUENCE [LARGE SCALE GENOMIC DNA]</scope>
</reference>
<dbReference type="Proteomes" id="UP000176864">
    <property type="component" value="Unassembled WGS sequence"/>
</dbReference>
<name>A0A1F5NN85_9BACT</name>
<feature type="chain" id="PRO_5009520173" evidence="1">
    <location>
        <begin position="28"/>
        <end position="316"/>
    </location>
</feature>
<feature type="signal peptide" evidence="1">
    <location>
        <begin position="1"/>
        <end position="27"/>
    </location>
</feature>
<dbReference type="EMBL" id="MFEK01000007">
    <property type="protein sequence ID" value="OGE79145.1"/>
    <property type="molecule type" value="Genomic_DNA"/>
</dbReference>
<keyword evidence="1" id="KW-0732">Signal</keyword>
<dbReference type="AlphaFoldDB" id="A0A1F5NN85"/>
<evidence type="ECO:0000256" key="1">
    <source>
        <dbReference type="SAM" id="SignalP"/>
    </source>
</evidence>
<sequence length="316" mass="34359">MKFIFKKFFTALIAFFILMNLSWPVFTGAQSDATSELPDGNTTPAQLPAVGQLPLNQIPGLNNLSVLQVPLLGNAPVASAPGLRDITFGDLPFLSGLPDMPDFSFLKDIPGLDNLPLKDIPNLKDLPLNQIPGLNNLSLGNIPGLKDMYIGGIPGLKDTAMKDIPGLKDQSFGSIPGLKDTPGLKDIPGIKNIPVGKLNTFFESISTLFAGTIEKKSLKVCIVSYFPPVMFPLQYVEIRNTDNSLSKLYRLFFISKIYRRDRLEKTSLALGNNLPGAQAFKALCRKKPKPPDADGIIWKIGTSCKAGEMPGRKCKS</sequence>
<evidence type="ECO:0000313" key="3">
    <source>
        <dbReference type="Proteomes" id="UP000176864"/>
    </source>
</evidence>
<dbReference type="STRING" id="1817824.A2751_05915"/>
<protein>
    <submittedName>
        <fullName evidence="2">Uncharacterized protein</fullName>
    </submittedName>
</protein>
<comment type="caution">
    <text evidence="2">The sequence shown here is derived from an EMBL/GenBank/DDBJ whole genome shotgun (WGS) entry which is preliminary data.</text>
</comment>